<dbReference type="Proteomes" id="UP000887566">
    <property type="component" value="Unplaced"/>
</dbReference>
<feature type="signal peptide" evidence="1">
    <location>
        <begin position="1"/>
        <end position="20"/>
    </location>
</feature>
<evidence type="ECO:0000256" key="1">
    <source>
        <dbReference type="SAM" id="SignalP"/>
    </source>
</evidence>
<keyword evidence="1" id="KW-0732">Signal</keyword>
<organism evidence="2 3">
    <name type="scientific">Plectus sambesii</name>
    <dbReference type="NCBI Taxonomy" id="2011161"/>
    <lineage>
        <taxon>Eukaryota</taxon>
        <taxon>Metazoa</taxon>
        <taxon>Ecdysozoa</taxon>
        <taxon>Nematoda</taxon>
        <taxon>Chromadorea</taxon>
        <taxon>Plectida</taxon>
        <taxon>Plectina</taxon>
        <taxon>Plectoidea</taxon>
        <taxon>Plectidae</taxon>
        <taxon>Plectus</taxon>
    </lineage>
</organism>
<protein>
    <submittedName>
        <fullName evidence="3">Uncharacterized protein</fullName>
    </submittedName>
</protein>
<reference evidence="3" key="1">
    <citation type="submission" date="2022-11" db="UniProtKB">
        <authorList>
            <consortium name="WormBaseParasite"/>
        </authorList>
    </citation>
    <scope>IDENTIFICATION</scope>
</reference>
<sequence>MNAALLMVVFCATLLVVVSANRVENRAMRYANEGSVMAKSSILSRQRRSGISVSCTIRCSDYWVCRAKKGFVLPGCRKPRDCDCTEFDWQNSD</sequence>
<keyword evidence="2" id="KW-1185">Reference proteome</keyword>
<feature type="chain" id="PRO_5037690729" evidence="1">
    <location>
        <begin position="21"/>
        <end position="93"/>
    </location>
</feature>
<dbReference type="AlphaFoldDB" id="A0A914VPM1"/>
<accession>A0A914VPM1</accession>
<evidence type="ECO:0000313" key="2">
    <source>
        <dbReference type="Proteomes" id="UP000887566"/>
    </source>
</evidence>
<name>A0A914VPM1_9BILA</name>
<proteinExistence type="predicted"/>
<evidence type="ECO:0000313" key="3">
    <source>
        <dbReference type="WBParaSite" id="PSAMB.scaffold2200size24653.g16772.t1"/>
    </source>
</evidence>
<dbReference type="WBParaSite" id="PSAMB.scaffold2200size24653.g16772.t1">
    <property type="protein sequence ID" value="PSAMB.scaffold2200size24653.g16772.t1"/>
    <property type="gene ID" value="PSAMB.scaffold2200size24653.g16772"/>
</dbReference>